<dbReference type="InterPro" id="IPR029056">
    <property type="entry name" value="Ribokinase-like"/>
</dbReference>
<evidence type="ECO:0000256" key="1">
    <source>
        <dbReference type="SAM" id="MobiDB-lite"/>
    </source>
</evidence>
<dbReference type="Gene3D" id="3.40.1190.20">
    <property type="match status" value="1"/>
</dbReference>
<organism evidence="2 3">
    <name type="scientific">Xenoophorus captivus</name>
    <dbReference type="NCBI Taxonomy" id="1517983"/>
    <lineage>
        <taxon>Eukaryota</taxon>
        <taxon>Metazoa</taxon>
        <taxon>Chordata</taxon>
        <taxon>Craniata</taxon>
        <taxon>Vertebrata</taxon>
        <taxon>Euteleostomi</taxon>
        <taxon>Actinopterygii</taxon>
        <taxon>Neopterygii</taxon>
        <taxon>Teleostei</taxon>
        <taxon>Neoteleostei</taxon>
        <taxon>Acanthomorphata</taxon>
        <taxon>Ovalentaria</taxon>
        <taxon>Atherinomorphae</taxon>
        <taxon>Cyprinodontiformes</taxon>
        <taxon>Goodeidae</taxon>
        <taxon>Xenoophorus</taxon>
    </lineage>
</organism>
<evidence type="ECO:0000313" key="2">
    <source>
        <dbReference type="EMBL" id="MEQ2201839.1"/>
    </source>
</evidence>
<accession>A0ABV0R1D2</accession>
<reference evidence="2 3" key="1">
    <citation type="submission" date="2021-06" db="EMBL/GenBank/DDBJ databases">
        <authorList>
            <person name="Palmer J.M."/>
        </authorList>
    </citation>
    <scope>NUCLEOTIDE SEQUENCE [LARGE SCALE GENOMIC DNA]</scope>
    <source>
        <strain evidence="2 3">XC_2019</strain>
        <tissue evidence="2">Muscle</tissue>
    </source>
</reference>
<dbReference type="Proteomes" id="UP001434883">
    <property type="component" value="Unassembled WGS sequence"/>
</dbReference>
<keyword evidence="3" id="KW-1185">Reference proteome</keyword>
<evidence type="ECO:0000313" key="3">
    <source>
        <dbReference type="Proteomes" id="UP001434883"/>
    </source>
</evidence>
<gene>
    <name evidence="2" type="ORF">XENOCAPTIV_019076</name>
</gene>
<dbReference type="EMBL" id="JAHRIN010029235">
    <property type="protein sequence ID" value="MEQ2201839.1"/>
    <property type="molecule type" value="Genomic_DNA"/>
</dbReference>
<name>A0ABV0R1D2_9TELE</name>
<protein>
    <submittedName>
        <fullName evidence="2">Uncharacterized protein</fullName>
    </submittedName>
</protein>
<sequence>MVPLRSAGPRSPQHDALSPTSSRQHRVLCFITVLRCPVKSVACYAHWKGQVLTAEELNVLYEGIKLNEVNQYDYILTGGFRMTRGSTRTLVA</sequence>
<comment type="caution">
    <text evidence="2">The sequence shown here is derived from an EMBL/GenBank/DDBJ whole genome shotgun (WGS) entry which is preliminary data.</text>
</comment>
<proteinExistence type="predicted"/>
<feature type="region of interest" description="Disordered" evidence="1">
    <location>
        <begin position="1"/>
        <end position="23"/>
    </location>
</feature>